<evidence type="ECO:0000313" key="4">
    <source>
        <dbReference type="Proteomes" id="UP000647424"/>
    </source>
</evidence>
<comment type="caution">
    <text evidence="3">The sequence shown here is derived from an EMBL/GenBank/DDBJ whole genome shotgun (WGS) entry which is preliminary data.</text>
</comment>
<dbReference type="SMART" id="SM00062">
    <property type="entry name" value="PBPb"/>
    <property type="match status" value="1"/>
</dbReference>
<dbReference type="EMBL" id="JACYFT010000001">
    <property type="protein sequence ID" value="MBD8049849.1"/>
    <property type="molecule type" value="Genomic_DNA"/>
</dbReference>
<evidence type="ECO:0000259" key="2">
    <source>
        <dbReference type="SMART" id="SM00062"/>
    </source>
</evidence>
<dbReference type="InterPro" id="IPR001638">
    <property type="entry name" value="Solute-binding_3/MltF_N"/>
</dbReference>
<evidence type="ECO:0000313" key="3">
    <source>
        <dbReference type="EMBL" id="MBD8049849.1"/>
    </source>
</evidence>
<dbReference type="Proteomes" id="UP000647424">
    <property type="component" value="Unassembled WGS sequence"/>
</dbReference>
<keyword evidence="4" id="KW-1185">Reference proteome</keyword>
<dbReference type="SUPFAM" id="SSF53850">
    <property type="entry name" value="Periplasmic binding protein-like II"/>
    <property type="match status" value="1"/>
</dbReference>
<accession>A0A927IIP6</accession>
<reference evidence="3 4" key="1">
    <citation type="submission" date="2020-09" db="EMBL/GenBank/DDBJ databases">
        <title>Genome seq and assembly of Limnohabitants sp.</title>
        <authorList>
            <person name="Chhetri G."/>
        </authorList>
    </citation>
    <scope>NUCLEOTIDE SEQUENCE [LARGE SCALE GENOMIC DNA]</scope>
    <source>
        <strain evidence="3 4">JUR4</strain>
    </source>
</reference>
<keyword evidence="1" id="KW-0732">Signal</keyword>
<dbReference type="PANTHER" id="PTHR35936">
    <property type="entry name" value="MEMBRANE-BOUND LYTIC MUREIN TRANSGLYCOSYLASE F"/>
    <property type="match status" value="1"/>
</dbReference>
<sequence length="293" mass="31272">MPRSLRNRLPDPLRRHWLTASALACLGVRAQAQELSDLDKVRASGVLKVAVYKDNAPYSDGTAQNLRGVDVALAQALADTMGLKLSLLPFDAGERMDDDLRNMVWKGHYLGYGPADVMLHVPVDKFLIRETPQSLIFAPYSREVLVVFHALDKLSGLKSGDDLQDLPLAAERGSGAAGTLLGYGGGRLRAKLTTYPTGVQAAEAVIRGEAAAAYLSRAQAEAALHASGRPASGFGFTQLTLPGLADNGWPIGMAVKANHKMLAQALETALGQVRQSGKLLAIYREHGLTLVAP</sequence>
<protein>
    <submittedName>
        <fullName evidence="3">Transporter substrate-binding domain-containing protein</fullName>
    </submittedName>
</protein>
<name>A0A927IIP6_9BURK</name>
<dbReference type="Gene3D" id="3.40.190.10">
    <property type="entry name" value="Periplasmic binding protein-like II"/>
    <property type="match status" value="3"/>
</dbReference>
<organism evidence="3 4">
    <name type="scientific">Limnohabitans radicicola</name>
    <dbReference type="NCBI Taxonomy" id="2771427"/>
    <lineage>
        <taxon>Bacteria</taxon>
        <taxon>Pseudomonadati</taxon>
        <taxon>Pseudomonadota</taxon>
        <taxon>Betaproteobacteria</taxon>
        <taxon>Burkholderiales</taxon>
        <taxon>Comamonadaceae</taxon>
        <taxon>Limnohabitans</taxon>
    </lineage>
</organism>
<proteinExistence type="predicted"/>
<evidence type="ECO:0000256" key="1">
    <source>
        <dbReference type="ARBA" id="ARBA00022729"/>
    </source>
</evidence>
<feature type="domain" description="Solute-binding protein family 3/N-terminal" evidence="2">
    <location>
        <begin position="46"/>
        <end position="290"/>
    </location>
</feature>
<dbReference type="RefSeq" id="WP_191818294.1">
    <property type="nucleotide sequence ID" value="NZ_JACYFT010000001.1"/>
</dbReference>
<gene>
    <name evidence="3" type="ORF">IC609_04795</name>
</gene>
<dbReference type="AlphaFoldDB" id="A0A927IIP6"/>
<dbReference type="PANTHER" id="PTHR35936:SF17">
    <property type="entry name" value="ARGININE-BINDING EXTRACELLULAR PROTEIN ARTP"/>
    <property type="match status" value="1"/>
</dbReference>